<reference evidence="9 10" key="1">
    <citation type="submission" date="2018-12" db="EMBL/GenBank/DDBJ databases">
        <authorList>
            <consortium name="Pathogen Informatics"/>
        </authorList>
    </citation>
    <scope>NUCLEOTIDE SEQUENCE [LARGE SCALE GENOMIC DNA]</scope>
    <source>
        <strain evidence="9 10">NCTC12967</strain>
    </source>
</reference>
<dbReference type="Gene3D" id="1.10.3720.10">
    <property type="entry name" value="MetI-like"/>
    <property type="match status" value="1"/>
</dbReference>
<organism evidence="9 10">
    <name type="scientific">Arachnia propionica</name>
    <dbReference type="NCBI Taxonomy" id="1750"/>
    <lineage>
        <taxon>Bacteria</taxon>
        <taxon>Bacillati</taxon>
        <taxon>Actinomycetota</taxon>
        <taxon>Actinomycetes</taxon>
        <taxon>Propionibacteriales</taxon>
        <taxon>Propionibacteriaceae</taxon>
        <taxon>Arachnia</taxon>
    </lineage>
</organism>
<evidence type="ECO:0000256" key="2">
    <source>
        <dbReference type="ARBA" id="ARBA00022448"/>
    </source>
</evidence>
<dbReference type="Pfam" id="PF19300">
    <property type="entry name" value="BPD_transp_1_N"/>
    <property type="match status" value="1"/>
</dbReference>
<feature type="transmembrane region" description="Helical" evidence="7">
    <location>
        <begin position="233"/>
        <end position="255"/>
    </location>
</feature>
<accession>A0A3S4UFY3</accession>
<dbReference type="CDD" id="cd06261">
    <property type="entry name" value="TM_PBP2"/>
    <property type="match status" value="1"/>
</dbReference>
<keyword evidence="5 7" id="KW-1133">Transmembrane helix</keyword>
<feature type="transmembrane region" description="Helical" evidence="7">
    <location>
        <begin position="101"/>
        <end position="125"/>
    </location>
</feature>
<keyword evidence="3" id="KW-1003">Cell membrane</keyword>
<feature type="transmembrane region" description="Helical" evidence="7">
    <location>
        <begin position="275"/>
        <end position="299"/>
    </location>
</feature>
<gene>
    <name evidence="9" type="primary">gsiC_3</name>
    <name evidence="9" type="ORF">NCTC12967_02137</name>
</gene>
<dbReference type="GO" id="GO:0055085">
    <property type="term" value="P:transmembrane transport"/>
    <property type="evidence" value="ECO:0007669"/>
    <property type="project" value="InterPro"/>
</dbReference>
<comment type="similarity">
    <text evidence="7">Belongs to the binding-protein-dependent transport system permease family.</text>
</comment>
<dbReference type="InterPro" id="IPR045621">
    <property type="entry name" value="BPD_transp_1_N"/>
</dbReference>
<keyword evidence="6 7" id="KW-0472">Membrane</keyword>
<dbReference type="RefSeq" id="WP_061788446.1">
    <property type="nucleotide sequence ID" value="NZ_CAURRE010000054.1"/>
</dbReference>
<dbReference type="PROSITE" id="PS50928">
    <property type="entry name" value="ABC_TM1"/>
    <property type="match status" value="1"/>
</dbReference>
<evidence type="ECO:0000313" key="9">
    <source>
        <dbReference type="EMBL" id="VEH70831.1"/>
    </source>
</evidence>
<feature type="transmembrane region" description="Helical" evidence="7">
    <location>
        <begin position="171"/>
        <end position="190"/>
    </location>
</feature>
<evidence type="ECO:0000256" key="5">
    <source>
        <dbReference type="ARBA" id="ARBA00022989"/>
    </source>
</evidence>
<feature type="domain" description="ABC transmembrane type-1" evidence="8">
    <location>
        <begin position="97"/>
        <end position="294"/>
    </location>
</feature>
<evidence type="ECO:0000259" key="8">
    <source>
        <dbReference type="PROSITE" id="PS50928"/>
    </source>
</evidence>
<evidence type="ECO:0000256" key="6">
    <source>
        <dbReference type="ARBA" id="ARBA00023136"/>
    </source>
</evidence>
<evidence type="ECO:0000256" key="4">
    <source>
        <dbReference type="ARBA" id="ARBA00022692"/>
    </source>
</evidence>
<dbReference type="InterPro" id="IPR000515">
    <property type="entry name" value="MetI-like"/>
</dbReference>
<proteinExistence type="inferred from homology"/>
<dbReference type="AlphaFoldDB" id="A0A3S4UFY3"/>
<protein>
    <submittedName>
        <fullName evidence="9">Glutathione transport system permease protein gsiC</fullName>
    </submittedName>
</protein>
<keyword evidence="4 7" id="KW-0812">Transmembrane</keyword>
<evidence type="ECO:0000313" key="10">
    <source>
        <dbReference type="Proteomes" id="UP000273044"/>
    </source>
</evidence>
<dbReference type="Proteomes" id="UP000273044">
    <property type="component" value="Chromosome"/>
</dbReference>
<evidence type="ECO:0000256" key="3">
    <source>
        <dbReference type="ARBA" id="ARBA00022475"/>
    </source>
</evidence>
<comment type="subcellular location">
    <subcellularLocation>
        <location evidence="1 7">Cell membrane</location>
        <topology evidence="1 7">Multi-pass membrane protein</topology>
    </subcellularLocation>
</comment>
<evidence type="ECO:0000256" key="7">
    <source>
        <dbReference type="RuleBase" id="RU363032"/>
    </source>
</evidence>
<dbReference type="GeneID" id="64407585"/>
<dbReference type="GO" id="GO:0005886">
    <property type="term" value="C:plasma membrane"/>
    <property type="evidence" value="ECO:0007669"/>
    <property type="project" value="UniProtKB-SubCell"/>
</dbReference>
<dbReference type="Pfam" id="PF00528">
    <property type="entry name" value="BPD_transp_1"/>
    <property type="match status" value="1"/>
</dbReference>
<keyword evidence="2 7" id="KW-0813">Transport</keyword>
<dbReference type="PANTHER" id="PTHR43163:SF6">
    <property type="entry name" value="DIPEPTIDE TRANSPORT SYSTEM PERMEASE PROTEIN DPPB-RELATED"/>
    <property type="match status" value="1"/>
</dbReference>
<evidence type="ECO:0000256" key="1">
    <source>
        <dbReference type="ARBA" id="ARBA00004651"/>
    </source>
</evidence>
<dbReference type="InterPro" id="IPR035906">
    <property type="entry name" value="MetI-like_sf"/>
</dbReference>
<sequence>MYALRRLGQGLLSLLVVSIAIWSLMAFTPGDPALRILQARGILEPTAEQVELLRAELGLDRPLILRYLDWMTGLVRGDLGPSWATGRPISDEFLSRLPATVLLTVVALLLALALTMVLGIPAALWASRWPDTLSRGFALVALSLPSFLIGVVLVEVITLRLGLGRVLADGTIATVFLPALTLALGPAATWSRLLRTGLLETRNAPFLSVARGRGASRNYLLTRHLLPHAAPPMLTVIGLSAAALLGGAPVVETVFTWPGVGLYVVKAIDTRDLPVIAATALFAVVVYLVTSLVTDLLLVRIDPSRKATT</sequence>
<dbReference type="SUPFAM" id="SSF161098">
    <property type="entry name" value="MetI-like"/>
    <property type="match status" value="1"/>
</dbReference>
<keyword evidence="10" id="KW-1185">Reference proteome</keyword>
<dbReference type="PANTHER" id="PTHR43163">
    <property type="entry name" value="DIPEPTIDE TRANSPORT SYSTEM PERMEASE PROTEIN DPPB-RELATED"/>
    <property type="match status" value="1"/>
</dbReference>
<dbReference type="EMBL" id="LR134406">
    <property type="protein sequence ID" value="VEH70831.1"/>
    <property type="molecule type" value="Genomic_DNA"/>
</dbReference>
<name>A0A3S4UFY3_9ACTN</name>
<feature type="transmembrane region" description="Helical" evidence="7">
    <location>
        <begin position="137"/>
        <end position="159"/>
    </location>
</feature>